<dbReference type="CDD" id="cd06261">
    <property type="entry name" value="TM_PBP2"/>
    <property type="match status" value="1"/>
</dbReference>
<evidence type="ECO:0000256" key="7">
    <source>
        <dbReference type="RuleBase" id="RU363032"/>
    </source>
</evidence>
<evidence type="ECO:0000259" key="8">
    <source>
        <dbReference type="PROSITE" id="PS50928"/>
    </source>
</evidence>
<evidence type="ECO:0000256" key="5">
    <source>
        <dbReference type="ARBA" id="ARBA00022989"/>
    </source>
</evidence>
<evidence type="ECO:0000256" key="4">
    <source>
        <dbReference type="ARBA" id="ARBA00022692"/>
    </source>
</evidence>
<dbReference type="PANTHER" id="PTHR30151">
    <property type="entry name" value="ALKANE SULFONATE ABC TRANSPORTER-RELATED, MEMBRANE SUBUNIT"/>
    <property type="match status" value="1"/>
</dbReference>
<comment type="caution">
    <text evidence="9">The sequence shown here is derived from an EMBL/GenBank/DDBJ whole genome shotgun (WGS) entry which is preliminary data.</text>
</comment>
<dbReference type="PROSITE" id="PS50928">
    <property type="entry name" value="ABC_TM1"/>
    <property type="match status" value="1"/>
</dbReference>
<dbReference type="InterPro" id="IPR035906">
    <property type="entry name" value="MetI-like_sf"/>
</dbReference>
<dbReference type="PANTHER" id="PTHR30151:SF0">
    <property type="entry name" value="ABC TRANSPORTER PERMEASE PROTEIN MJ0413-RELATED"/>
    <property type="match status" value="1"/>
</dbReference>
<evidence type="ECO:0000256" key="3">
    <source>
        <dbReference type="ARBA" id="ARBA00022475"/>
    </source>
</evidence>
<gene>
    <name evidence="9" type="primary">ssuC_1</name>
    <name evidence="9" type="ORF">Ssi02_07400</name>
</gene>
<keyword evidence="2 7" id="KW-0813">Transport</keyword>
<evidence type="ECO:0000256" key="6">
    <source>
        <dbReference type="ARBA" id="ARBA00023136"/>
    </source>
</evidence>
<dbReference type="Pfam" id="PF00528">
    <property type="entry name" value="BPD_transp_1"/>
    <property type="match status" value="1"/>
</dbReference>
<proteinExistence type="inferred from homology"/>
<keyword evidence="4 7" id="KW-0812">Transmembrane</keyword>
<dbReference type="GO" id="GO:0005886">
    <property type="term" value="C:plasma membrane"/>
    <property type="evidence" value="ECO:0007669"/>
    <property type="project" value="UniProtKB-SubCell"/>
</dbReference>
<protein>
    <submittedName>
        <fullName evidence="9">ABC transporter permease</fullName>
    </submittedName>
</protein>
<organism evidence="9 10">
    <name type="scientific">Sinosporangium siamense</name>
    <dbReference type="NCBI Taxonomy" id="1367973"/>
    <lineage>
        <taxon>Bacteria</taxon>
        <taxon>Bacillati</taxon>
        <taxon>Actinomycetota</taxon>
        <taxon>Actinomycetes</taxon>
        <taxon>Streptosporangiales</taxon>
        <taxon>Streptosporangiaceae</taxon>
        <taxon>Sinosporangium</taxon>
    </lineage>
</organism>
<keyword evidence="3" id="KW-1003">Cell membrane</keyword>
<dbReference type="SUPFAM" id="SSF161098">
    <property type="entry name" value="MetI-like"/>
    <property type="match status" value="1"/>
</dbReference>
<comment type="subcellular location">
    <subcellularLocation>
        <location evidence="1 7">Cell membrane</location>
        <topology evidence="1 7">Multi-pass membrane protein</topology>
    </subcellularLocation>
</comment>
<reference evidence="9" key="1">
    <citation type="submission" date="2021-01" db="EMBL/GenBank/DDBJ databases">
        <title>Whole genome shotgun sequence of Sinosporangium siamense NBRC 109515.</title>
        <authorList>
            <person name="Komaki H."/>
            <person name="Tamura T."/>
        </authorList>
    </citation>
    <scope>NUCLEOTIDE SEQUENCE</scope>
    <source>
        <strain evidence="9">NBRC 109515</strain>
    </source>
</reference>
<dbReference type="InterPro" id="IPR000515">
    <property type="entry name" value="MetI-like"/>
</dbReference>
<feature type="transmembrane region" description="Helical" evidence="7">
    <location>
        <begin position="202"/>
        <end position="228"/>
    </location>
</feature>
<dbReference type="GO" id="GO:0055085">
    <property type="term" value="P:transmembrane transport"/>
    <property type="evidence" value="ECO:0007669"/>
    <property type="project" value="InterPro"/>
</dbReference>
<feature type="transmembrane region" description="Helical" evidence="7">
    <location>
        <begin position="235"/>
        <end position="255"/>
    </location>
</feature>
<dbReference type="RefSeq" id="WP_204020961.1">
    <property type="nucleotide sequence ID" value="NZ_BOOW01000006.1"/>
</dbReference>
<dbReference type="Proteomes" id="UP000606172">
    <property type="component" value="Unassembled WGS sequence"/>
</dbReference>
<dbReference type="AlphaFoldDB" id="A0A919RDM6"/>
<keyword evidence="5 7" id="KW-1133">Transmembrane helix</keyword>
<name>A0A919RDM6_9ACTN</name>
<dbReference type="Gene3D" id="1.10.3720.10">
    <property type="entry name" value="MetI-like"/>
    <property type="match status" value="1"/>
</dbReference>
<evidence type="ECO:0000256" key="1">
    <source>
        <dbReference type="ARBA" id="ARBA00004651"/>
    </source>
</evidence>
<feature type="transmembrane region" description="Helical" evidence="7">
    <location>
        <begin position="73"/>
        <end position="103"/>
    </location>
</feature>
<evidence type="ECO:0000313" key="9">
    <source>
        <dbReference type="EMBL" id="GII90509.1"/>
    </source>
</evidence>
<sequence length="269" mass="29024">MTLAHGKTAAPTRLAALTGPGPVRDWTIRVAAFCALLLAWQLAAQNVSVAVLPTPRRVWEGMAGLLERGDLQLAWGQTAVQVAAGMLLSAVFGVVLGVLIGWFKPVDDAISPLLNAVFLMPRIALVPLIALWFGLQDTAKIALILSFSFFEIFFTVRNGVKTIENEFVEVAKAYCIPQWTVLRKVVLPAITPYVMTGLRLGLVYALVGVVLGGFFLESNGIGGLIYALGSDFRTAELIAALFTVMLVGLAVNLGLHRLENLLAPWKVTR</sequence>
<keyword evidence="10" id="KW-1185">Reference proteome</keyword>
<feature type="transmembrane region" description="Helical" evidence="7">
    <location>
        <begin position="109"/>
        <end position="134"/>
    </location>
</feature>
<accession>A0A919RDM6</accession>
<feature type="domain" description="ABC transmembrane type-1" evidence="8">
    <location>
        <begin position="75"/>
        <end position="255"/>
    </location>
</feature>
<comment type="similarity">
    <text evidence="7">Belongs to the binding-protein-dependent transport system permease family.</text>
</comment>
<keyword evidence="6 7" id="KW-0472">Membrane</keyword>
<dbReference type="EMBL" id="BOOW01000006">
    <property type="protein sequence ID" value="GII90509.1"/>
    <property type="molecule type" value="Genomic_DNA"/>
</dbReference>
<evidence type="ECO:0000256" key="2">
    <source>
        <dbReference type="ARBA" id="ARBA00022448"/>
    </source>
</evidence>
<evidence type="ECO:0000313" key="10">
    <source>
        <dbReference type="Proteomes" id="UP000606172"/>
    </source>
</evidence>